<evidence type="ECO:0000313" key="1">
    <source>
        <dbReference type="EMBL" id="PMD13283.1"/>
    </source>
</evidence>
<dbReference type="STRING" id="1745343.A0A2J6PH09"/>
<dbReference type="SUPFAM" id="SSF52058">
    <property type="entry name" value="L domain-like"/>
    <property type="match status" value="1"/>
</dbReference>
<dbReference type="OrthoDB" id="3500415at2759"/>
<keyword evidence="2" id="KW-1185">Reference proteome</keyword>
<dbReference type="InterPro" id="IPR032675">
    <property type="entry name" value="LRR_dom_sf"/>
</dbReference>
<protein>
    <submittedName>
        <fullName evidence="1">Uncharacterized protein</fullName>
    </submittedName>
</protein>
<name>A0A2J6PH09_9HELO</name>
<sequence length="258" mass="28839">MTYWDTEMGMSIDALLPFCALSSVRKARIHRCSEEFFFPSSQRYPNIQDLQISYSNIGSEALTNILQCFPSLKNLYYEDVGDLGRAISHLHKTLEGLIVLGSGNNVFGEEEERTIGSLAGFKKLKTIVMNHHFLLIPGSEIDGEKPKLINILPSSLEMLAMADCTLDILPQVRDLLDQKPSSSHSFPKPNKIVIGLGSEDDPLASPDDSSVSAEQLEAMKDEAQELIADVKPMGVDIGIFYRNFRMGESDWDHKRYPL</sequence>
<reference evidence="1 2" key="1">
    <citation type="submission" date="2016-05" db="EMBL/GenBank/DDBJ databases">
        <title>A degradative enzymes factory behind the ericoid mycorrhizal symbiosis.</title>
        <authorList>
            <consortium name="DOE Joint Genome Institute"/>
            <person name="Martino E."/>
            <person name="Morin E."/>
            <person name="Grelet G."/>
            <person name="Kuo A."/>
            <person name="Kohler A."/>
            <person name="Daghino S."/>
            <person name="Barry K."/>
            <person name="Choi C."/>
            <person name="Cichocki N."/>
            <person name="Clum A."/>
            <person name="Copeland A."/>
            <person name="Hainaut M."/>
            <person name="Haridas S."/>
            <person name="Labutti K."/>
            <person name="Lindquist E."/>
            <person name="Lipzen A."/>
            <person name="Khouja H.-R."/>
            <person name="Murat C."/>
            <person name="Ohm R."/>
            <person name="Olson A."/>
            <person name="Spatafora J."/>
            <person name="Veneault-Fourrey C."/>
            <person name="Henrissat B."/>
            <person name="Grigoriev I."/>
            <person name="Martin F."/>
            <person name="Perotto S."/>
        </authorList>
    </citation>
    <scope>NUCLEOTIDE SEQUENCE [LARGE SCALE GENOMIC DNA]</scope>
    <source>
        <strain evidence="1 2">UAMH 7357</strain>
    </source>
</reference>
<gene>
    <name evidence="1" type="ORF">NA56DRAFT_712178</name>
</gene>
<dbReference type="AlphaFoldDB" id="A0A2J6PH09"/>
<organism evidence="1 2">
    <name type="scientific">Hyaloscypha hepaticicola</name>
    <dbReference type="NCBI Taxonomy" id="2082293"/>
    <lineage>
        <taxon>Eukaryota</taxon>
        <taxon>Fungi</taxon>
        <taxon>Dikarya</taxon>
        <taxon>Ascomycota</taxon>
        <taxon>Pezizomycotina</taxon>
        <taxon>Leotiomycetes</taxon>
        <taxon>Helotiales</taxon>
        <taxon>Hyaloscyphaceae</taxon>
        <taxon>Hyaloscypha</taxon>
    </lineage>
</organism>
<dbReference type="Proteomes" id="UP000235672">
    <property type="component" value="Unassembled WGS sequence"/>
</dbReference>
<dbReference type="Gene3D" id="3.80.10.10">
    <property type="entry name" value="Ribonuclease Inhibitor"/>
    <property type="match status" value="1"/>
</dbReference>
<accession>A0A2J6PH09</accession>
<proteinExistence type="predicted"/>
<dbReference type="EMBL" id="KZ613533">
    <property type="protein sequence ID" value="PMD13283.1"/>
    <property type="molecule type" value="Genomic_DNA"/>
</dbReference>
<evidence type="ECO:0000313" key="2">
    <source>
        <dbReference type="Proteomes" id="UP000235672"/>
    </source>
</evidence>